<dbReference type="PANTHER" id="PTHR33269">
    <property type="entry name" value="NADH-UBIQUINONE OXIDOREDUCTASE CHAIN 6"/>
    <property type="match status" value="1"/>
</dbReference>
<dbReference type="InterPro" id="IPR042106">
    <property type="entry name" value="Nuo/plastoQ_OxRdtase_6_NuoJ"/>
</dbReference>
<dbReference type="GO" id="GO:0008137">
    <property type="term" value="F:NADH dehydrogenase (ubiquinone) activity"/>
    <property type="evidence" value="ECO:0007669"/>
    <property type="project" value="UniProtKB-UniRule"/>
</dbReference>
<comment type="catalytic activity">
    <reaction evidence="1">
        <text>a ubiquinone + NADH + 5 H(+)(in) = a ubiquinol + NAD(+) + 4 H(+)(out)</text>
        <dbReference type="Rhea" id="RHEA:29091"/>
        <dbReference type="Rhea" id="RHEA-COMP:9565"/>
        <dbReference type="Rhea" id="RHEA-COMP:9566"/>
        <dbReference type="ChEBI" id="CHEBI:15378"/>
        <dbReference type="ChEBI" id="CHEBI:16389"/>
        <dbReference type="ChEBI" id="CHEBI:17976"/>
        <dbReference type="ChEBI" id="CHEBI:57540"/>
        <dbReference type="ChEBI" id="CHEBI:57945"/>
        <dbReference type="EC" id="7.1.1.2"/>
    </reaction>
</comment>
<dbReference type="Pfam" id="PF00499">
    <property type="entry name" value="Oxidored_q3"/>
    <property type="match status" value="1"/>
</dbReference>
<keyword evidence="1" id="KW-0679">Respiratory chain</keyword>
<sequence>MIDNLIIFLFCLIIINSSIIIFSTNSVHSVLFLILNFIISSFIVLLFEREFLALSFLIIYVGAISILFLFVIMMLDTKAINYNKDIIKYFPIGFLICAVLILEISYVFLNNFTFNNYNNLFFYNEYINWYTKLDSISDIVVIGNIMYTHFVIQFLIAGLILLLAVISVIVLMTDNLQEKPKKQLLFKQISRNFKNI</sequence>
<keyword evidence="1" id="KW-0249">Electron transport</keyword>
<dbReference type="PANTHER" id="PTHR33269:SF17">
    <property type="entry name" value="NADH-UBIQUINONE OXIDOREDUCTASE CHAIN 6"/>
    <property type="match status" value="1"/>
</dbReference>
<dbReference type="EC" id="7.1.1.2" evidence="1"/>
<organism evidence="2">
    <name type="scientific">Coscinodiscus granii</name>
    <dbReference type="NCBI Taxonomy" id="265552"/>
    <lineage>
        <taxon>Eukaryota</taxon>
        <taxon>Sar</taxon>
        <taxon>Stramenopiles</taxon>
        <taxon>Ochrophyta</taxon>
        <taxon>Bacillariophyta</taxon>
        <taxon>Coscinodiscophyceae</taxon>
        <taxon>Coscinodiscophycidae</taxon>
        <taxon>Coscinodiscales</taxon>
        <taxon>Coscinodiscaceae</taxon>
        <taxon>Coscinodiscus</taxon>
    </lineage>
</organism>
<feature type="transmembrane region" description="Helical" evidence="1">
    <location>
        <begin position="150"/>
        <end position="172"/>
    </location>
</feature>
<gene>
    <name evidence="2" type="primary">nad6</name>
</gene>
<keyword evidence="1" id="KW-1133">Transmembrane helix</keyword>
<comment type="similarity">
    <text evidence="1">Belongs to the complex I subunit 6 family.</text>
</comment>
<feature type="transmembrane region" description="Helical" evidence="1">
    <location>
        <begin position="30"/>
        <end position="47"/>
    </location>
</feature>
<dbReference type="InterPro" id="IPR001457">
    <property type="entry name" value="NADH_UbQ/plastoQ_OxRdtase_su6"/>
</dbReference>
<dbReference type="RefSeq" id="YP_010248482.1">
    <property type="nucleotide sequence ID" value="NC_060315.1"/>
</dbReference>
<comment type="function">
    <text evidence="1">Core subunit of the mitochondrial membrane respiratory chain NADH dehydrogenase (Complex I) which catalyzes electron transfer from NADH through the respiratory chain, using ubiquinone as an electron acceptor. Essential for the catalytic activity and assembly of complex I.</text>
</comment>
<dbReference type="Gene3D" id="1.20.120.1200">
    <property type="entry name" value="NADH-ubiquinone/plastoquinone oxidoreductase chain 6, subunit NuoJ"/>
    <property type="match status" value="1"/>
</dbReference>
<keyword evidence="1" id="KW-0830">Ubiquinone</keyword>
<keyword evidence="1" id="KW-1278">Translocase</keyword>
<geneLocation type="mitochondrion" evidence="2"/>
<feature type="transmembrane region" description="Helical" evidence="1">
    <location>
        <begin position="6"/>
        <end position="23"/>
    </location>
</feature>
<dbReference type="GeneID" id="70637884"/>
<dbReference type="AlphaFoldDB" id="A0A8A6W2E8"/>
<comment type="subcellular location">
    <subcellularLocation>
        <location evidence="1">Mitochondrion membrane</location>
        <topology evidence="1">Multi-pass membrane protein</topology>
    </subcellularLocation>
</comment>
<keyword evidence="1 2" id="KW-0496">Mitochondrion</keyword>
<proteinExistence type="inferred from homology"/>
<dbReference type="EMBL" id="MW435847">
    <property type="protein sequence ID" value="QTK21677.1"/>
    <property type="molecule type" value="Genomic_DNA"/>
</dbReference>
<reference evidence="2" key="1">
    <citation type="submission" date="2021-01" db="EMBL/GenBank/DDBJ databases">
        <authorList>
            <person name="Huang H."/>
            <person name="Chen N."/>
        </authorList>
    </citation>
    <scope>NUCLEOTIDE SEQUENCE</scope>
</reference>
<accession>A0A8A6W2E8</accession>
<evidence type="ECO:0000313" key="2">
    <source>
        <dbReference type="EMBL" id="QTK21677.1"/>
    </source>
</evidence>
<keyword evidence="1" id="KW-0812">Transmembrane</keyword>
<evidence type="ECO:0000256" key="1">
    <source>
        <dbReference type="RuleBase" id="RU004430"/>
    </source>
</evidence>
<protein>
    <recommendedName>
        <fullName evidence="1">NADH-ubiquinone oxidoreductase chain 6</fullName>
        <ecNumber evidence="1">7.1.1.2</ecNumber>
    </recommendedName>
</protein>
<dbReference type="GO" id="GO:0031966">
    <property type="term" value="C:mitochondrial membrane"/>
    <property type="evidence" value="ECO:0007669"/>
    <property type="project" value="UniProtKB-SubCell"/>
</dbReference>
<keyword evidence="1" id="KW-0520">NAD</keyword>
<feature type="transmembrane region" description="Helical" evidence="1">
    <location>
        <begin position="87"/>
        <end position="109"/>
    </location>
</feature>
<keyword evidence="1" id="KW-0813">Transport</keyword>
<name>A0A8A6W2E8_9STRA</name>
<keyword evidence="1" id="KW-0472">Membrane</keyword>
<feature type="transmembrane region" description="Helical" evidence="1">
    <location>
        <begin position="53"/>
        <end position="75"/>
    </location>
</feature>